<evidence type="ECO:0000256" key="9">
    <source>
        <dbReference type="SAM" id="Phobius"/>
    </source>
</evidence>
<feature type="domain" description="TRPM SLOG" evidence="10">
    <location>
        <begin position="67"/>
        <end position="172"/>
    </location>
</feature>
<feature type="domain" description="TRPM-like" evidence="11">
    <location>
        <begin position="624"/>
        <end position="748"/>
    </location>
</feature>
<dbReference type="Pfam" id="PF25969">
    <property type="entry name" value="NUDT9_N"/>
    <property type="match status" value="1"/>
</dbReference>
<gene>
    <name evidence="12" type="ORF">PHET_02571</name>
</gene>
<feature type="transmembrane region" description="Helical" evidence="9">
    <location>
        <begin position="1772"/>
        <end position="1793"/>
    </location>
</feature>
<keyword evidence="13" id="KW-1185">Reference proteome</keyword>
<protein>
    <recommendedName>
        <fullName evidence="14">TRPM SLOG domain-containing protein</fullName>
    </recommendedName>
</protein>
<dbReference type="GO" id="GO:0099604">
    <property type="term" value="F:ligand-gated calcium channel activity"/>
    <property type="evidence" value="ECO:0007669"/>
    <property type="project" value="TreeGrafter"/>
</dbReference>
<keyword evidence="3 9" id="KW-0812">Transmembrane</keyword>
<feature type="compositionally biased region" description="Polar residues" evidence="8">
    <location>
        <begin position="902"/>
        <end position="924"/>
    </location>
</feature>
<feature type="region of interest" description="Disordered" evidence="8">
    <location>
        <begin position="1"/>
        <end position="22"/>
    </location>
</feature>
<accession>A0A8J4TL98</accession>
<feature type="transmembrane region" description="Helical" evidence="9">
    <location>
        <begin position="1459"/>
        <end position="1475"/>
    </location>
</feature>
<evidence type="ECO:0000313" key="12">
    <source>
        <dbReference type="EMBL" id="KAF5404041.1"/>
    </source>
</evidence>
<dbReference type="Pfam" id="PF18139">
    <property type="entry name" value="LSDAT_euk"/>
    <property type="match status" value="2"/>
</dbReference>
<feature type="region of interest" description="Disordered" evidence="8">
    <location>
        <begin position="741"/>
        <end position="925"/>
    </location>
</feature>
<name>A0A8J4TL98_9TREM</name>
<feature type="compositionally biased region" description="Polar residues" evidence="8">
    <location>
        <begin position="395"/>
        <end position="410"/>
    </location>
</feature>
<feature type="region of interest" description="Disordered" evidence="8">
    <location>
        <begin position="508"/>
        <end position="545"/>
    </location>
</feature>
<feature type="compositionally biased region" description="Polar residues" evidence="8">
    <location>
        <begin position="999"/>
        <end position="1013"/>
    </location>
</feature>
<keyword evidence="7" id="KW-0407">Ion channel</keyword>
<evidence type="ECO:0000256" key="6">
    <source>
        <dbReference type="ARBA" id="ARBA00023136"/>
    </source>
</evidence>
<feature type="transmembrane region" description="Helical" evidence="9">
    <location>
        <begin position="1429"/>
        <end position="1447"/>
    </location>
</feature>
<comment type="caution">
    <text evidence="12">The sequence shown here is derived from an EMBL/GenBank/DDBJ whole genome shotgun (WGS) entry which is preliminary data.</text>
</comment>
<dbReference type="OrthoDB" id="6261290at2759"/>
<dbReference type="Proteomes" id="UP000748531">
    <property type="component" value="Unassembled WGS sequence"/>
</dbReference>
<dbReference type="PANTHER" id="PTHR13800">
    <property type="entry name" value="TRANSIENT RECEPTOR POTENTIAL CATION CHANNEL, SUBFAMILY M, MEMBER 6"/>
    <property type="match status" value="1"/>
</dbReference>
<feature type="region of interest" description="Disordered" evidence="8">
    <location>
        <begin position="386"/>
        <end position="428"/>
    </location>
</feature>
<dbReference type="GO" id="GO:0005886">
    <property type="term" value="C:plasma membrane"/>
    <property type="evidence" value="ECO:0007669"/>
    <property type="project" value="TreeGrafter"/>
</dbReference>
<dbReference type="Pfam" id="PF25508">
    <property type="entry name" value="TRPM2"/>
    <property type="match status" value="2"/>
</dbReference>
<evidence type="ECO:0000256" key="1">
    <source>
        <dbReference type="ARBA" id="ARBA00004141"/>
    </source>
</evidence>
<evidence type="ECO:0008006" key="14">
    <source>
        <dbReference type="Google" id="ProtNLM"/>
    </source>
</evidence>
<dbReference type="Gene3D" id="3.90.79.10">
    <property type="entry name" value="Nucleoside Triphosphate Pyrophosphohydrolase"/>
    <property type="match status" value="1"/>
</dbReference>
<organism evidence="12 13">
    <name type="scientific">Paragonimus heterotremus</name>
    <dbReference type="NCBI Taxonomy" id="100268"/>
    <lineage>
        <taxon>Eukaryota</taxon>
        <taxon>Metazoa</taxon>
        <taxon>Spiralia</taxon>
        <taxon>Lophotrochozoa</taxon>
        <taxon>Platyhelminthes</taxon>
        <taxon>Trematoda</taxon>
        <taxon>Digenea</taxon>
        <taxon>Plagiorchiida</taxon>
        <taxon>Troglotremata</taxon>
        <taxon>Troglotrematidae</taxon>
        <taxon>Paragonimus</taxon>
    </lineage>
</organism>
<evidence type="ECO:0000256" key="8">
    <source>
        <dbReference type="SAM" id="MobiDB-lite"/>
    </source>
</evidence>
<sequence>MADKQGPPRSKTVRKNEKKEKPVDFDAKLDSSSCFHTYGEIHFGGTEEPIKLLVILFQTFFFLNFSQFTRIATRPTRLQWQQLLAERWNLKPPTLIISIIGSRVEVSKRFKRTFKNGLWKAAESAGCWIISDGLDRGLAKVAGEAVSDYKEAYGKDRMTMVGVATYEKLAFQDLFNAAMKQSRSRDNPVVIKYPPRMSDEESNDEGLSAQSSLDLPYWPKQSTETDKALTEKDMQRKNANITEGKELTQSQRLRKQHFRLNQNHQFLLLVDQLAKSSLEEKRNRCLEMRILFERTIVTWAKPPTSSTTTSHSSKRTEGSGGLQHGIDSQHKQNKCIKPPAQPLRENVARKSRTSIALPNLGDGMFDTITPRGSRVYSKQLQPQFSDKSVLGVPSSDRSSTTTSNVTNDHNIQPGHPNDGNSKESVDNATTTSDVIARVPICGIVAGGGASTIEHIYMSVTLNRCPMVIVRGSGGMAEVIAEVVDFMNFKNSIEENVISDDEVNLNTSYLEKTGPTGAKKQYNKPARGAVGSELKSNNEKEEADRQKGPVIDYKAYAHQVALIREMVEEHAHLLSVFDSDDTDLDGYMISALLSSAGMDTPKNELNLDQLEIAIRLNRADIARTKIFLEGKRWKKGALNDFMFTVILNDQNDFVSLLLENGFNLEEFLSVHTLERLYTECLKKTDYKTGLLQQLWKRARIYKMDWVMLRDIGRIIRNLVGDFYHPLYLTKRFRNTVVTHGLNDSSEEEDMAEDVPKGPKKGGRNTTTTENSPDVTSASTLPEEEEADITSSFRNKLRAHSCGADVSKSSASEWGTNNGPQPPLKPKQNATKNVKPKKHIYRPVKSEHVVASDDSQPLLKHSGEIEQDNEDELTLRGSSDHSSDEASDVTVVEERRSRPKNRKGSTGQQLLRSKTTPTPTFCNQPPNGRCYIVRPITAFQLGYQPYVGTSPPAPKNGLLAFGSTIYPQSNSSRSQSMGKYRVIDYTHQFDDQRVTAPKAQMESTRNLKIQSSSKSNGKDNKAASVTASDQNGKLAPTVTNKPNPAILVVKVYTPTHSGIGGPEAPRRQRGHAVFAADTQRSSKRRGRSLGRVQTETRVSILGNRAKFGDGARRVTHSILHPLTDPEITQLKLKETERRARERRKEKDRKFRHRVAQGKFTIMERLTGKAKEQRMEELKPAKLANFSHTVTVTFERPAREIMIMCMLLGKLTMTQVFWSHEKEPIAAALIGSILFGELASKSDDVTCKEEYEEAARTFEEKAEEVLDDCYQEDRLRTQLLLCRKLEFYGGSSVIRLAARGRCIRFMAHPCCQDLLSGVWMGGLSPKYSWIQFLTGIIIGLSCPLLLPQVMKYTTAIGEDTNGVDQSTGNDGNVPADVARKSIREQASHLRYSLSVNRKQKPPSKLKKHFTRIQEFYQAPITRFIYNTVTPELAQLIFFLQIFYQLFLAVFSQTLLKNLTLSFSYNEVFLVLMVVSFLCEELKQAFGSDSSFSEYISDGWNQLDCLAIGLFSIGFALRIQAYGHVQQIGETALLTIQSGVEKNHTDRTVIPLYHVANNFTQFVHDTYWTNAIETENQNTNSTAMVHNVTTNDNTGQCDRNFADRMDSFNCTGSMLITNLTGDEHSTWSVDSPYYILTDELFTIARIFYAMSLFAFFVRLMYIFSFSMVLGPKLVMINRMVVHDLLPFLSILLVCQLGYGIAFQSISFANGFFTDYEQDKMTINSTLTRKSGLKSLYDVITRSYFQMLGEFRVDELEGESSACRDRNLCPQTSARRLTVVMLSAFILLTQVLMFNLLVATFTSTYNEIEGSSQYFWCYQRYEMIQEFVDRPSVAPPFMLLWYTVELTNFLMNLLSRAIFGRSYDDKEDDDPFCRSLQCNPALENKLTKWEHMIGSRRTRADGEGAGARKWTGGGTRGEGHAIILRTVGGGASGTVAATAKGLGRDTAVGRGGGVDASSLLQGIGPIFGPETMFIEDRFVELGNQLGRFATMEEKLSKIVQTTNGLVKVLKQVTQQQKQMINSLHPKDGRRLVGRGQKRDPLSRKNLIIEAVSNAVAGLSSHCSHIEEKIEEKIRIEKQCVKAVLTRSNADDLEPDVVLQASQSGPPSRGPRAVPPTGRILERVLLSHRLWRIVPFNFEIYPGIRMNVPIEMLNWKVPYKEYRAFKITEDRLAIPYPGMDDGPEVIPQQLPYNEYDGQQGVSRMTCRGRVRVYRKTPGSKSVMDEAPNLIGLPLNPTGRSGLQDKGLLPHWGPNHAITIALTRPHPDGLMQAGLPVIQVVALFRNQNFCLPWYLTDHRADCEFHECTPNIVKAFFTRRIHNLVSDPAEAKTILTSLKAADISLVYAGFLHDHLNADHAWIETVFLNIHQNIEEPLRPELLEAFLEDDKSERVVWLNMCHQLGMRSSHDELLRQLAIQRKTFFHEELVGNDYA</sequence>
<evidence type="ECO:0000256" key="4">
    <source>
        <dbReference type="ARBA" id="ARBA00022989"/>
    </source>
</evidence>
<evidence type="ECO:0000313" key="13">
    <source>
        <dbReference type="Proteomes" id="UP000748531"/>
    </source>
</evidence>
<feature type="compositionally biased region" description="Basic and acidic residues" evidence="8">
    <location>
        <begin position="535"/>
        <end position="545"/>
    </location>
</feature>
<feature type="region of interest" description="Disordered" evidence="8">
    <location>
        <begin position="301"/>
        <end position="364"/>
    </location>
</feature>
<evidence type="ECO:0000256" key="3">
    <source>
        <dbReference type="ARBA" id="ARBA00022692"/>
    </source>
</evidence>
<feature type="domain" description="TRPM-like" evidence="11">
    <location>
        <begin position="1145"/>
        <end position="1305"/>
    </location>
</feature>
<dbReference type="InterPro" id="IPR041491">
    <property type="entry name" value="TRPM_SLOG"/>
</dbReference>
<feature type="region of interest" description="Disordered" evidence="8">
    <location>
        <begin position="993"/>
        <end position="1037"/>
    </location>
</feature>
<keyword evidence="6 9" id="KW-0472">Membrane</keyword>
<keyword evidence="2" id="KW-0813">Transport</keyword>
<keyword evidence="5" id="KW-0406">Ion transport</keyword>
<feature type="region of interest" description="Disordered" evidence="8">
    <location>
        <begin position="1056"/>
        <end position="1089"/>
    </location>
</feature>
<evidence type="ECO:0000256" key="7">
    <source>
        <dbReference type="ARBA" id="ARBA00023303"/>
    </source>
</evidence>
<reference evidence="12" key="1">
    <citation type="submission" date="2019-05" db="EMBL/GenBank/DDBJ databases">
        <title>Annotation for the trematode Paragonimus heterotremus.</title>
        <authorList>
            <person name="Choi Y.-J."/>
        </authorList>
    </citation>
    <scope>NUCLEOTIDE SEQUENCE</scope>
    <source>
        <strain evidence="12">LC</strain>
    </source>
</reference>
<feature type="compositionally biased region" description="Polar residues" evidence="8">
    <location>
        <begin position="1021"/>
        <end position="1037"/>
    </location>
</feature>
<feature type="compositionally biased region" description="Polar residues" evidence="8">
    <location>
        <begin position="805"/>
        <end position="817"/>
    </location>
</feature>
<proteinExistence type="predicted"/>
<feature type="transmembrane region" description="Helical" evidence="9">
    <location>
        <begin position="1642"/>
        <end position="1663"/>
    </location>
</feature>
<keyword evidence="4 9" id="KW-1133">Transmembrane helix</keyword>
<evidence type="ECO:0000259" key="11">
    <source>
        <dbReference type="Pfam" id="PF25508"/>
    </source>
</evidence>
<comment type="subcellular location">
    <subcellularLocation>
        <location evidence="1">Membrane</location>
        <topology evidence="1">Multi-pass membrane protein</topology>
    </subcellularLocation>
</comment>
<feature type="transmembrane region" description="Helical" evidence="9">
    <location>
        <begin position="1324"/>
        <end position="1343"/>
    </location>
</feature>
<dbReference type="InterPro" id="IPR050927">
    <property type="entry name" value="TRPM"/>
</dbReference>
<evidence type="ECO:0000259" key="10">
    <source>
        <dbReference type="Pfam" id="PF18139"/>
    </source>
</evidence>
<dbReference type="InterPro" id="IPR057366">
    <property type="entry name" value="TRPM-like"/>
</dbReference>
<dbReference type="PANTHER" id="PTHR13800:SF12">
    <property type="entry name" value="TRANSIENT RECEPTOR POTENTIAL CATION CHANNEL SUBFAMILY M MEMBER-LIKE 2"/>
    <property type="match status" value="1"/>
</dbReference>
<dbReference type="EMBL" id="LUCH01000918">
    <property type="protein sequence ID" value="KAF5404041.1"/>
    <property type="molecule type" value="Genomic_DNA"/>
</dbReference>
<evidence type="ECO:0000256" key="5">
    <source>
        <dbReference type="ARBA" id="ARBA00023065"/>
    </source>
</evidence>
<feature type="compositionally biased region" description="Polar residues" evidence="8">
    <location>
        <begin position="762"/>
        <end position="778"/>
    </location>
</feature>
<feature type="transmembrane region" description="Helical" evidence="9">
    <location>
        <begin position="1683"/>
        <end position="1708"/>
    </location>
</feature>
<evidence type="ECO:0000256" key="2">
    <source>
        <dbReference type="ARBA" id="ARBA00022448"/>
    </source>
</evidence>
<feature type="domain" description="TRPM SLOG" evidence="10">
    <location>
        <begin position="430"/>
        <end position="499"/>
    </location>
</feature>